<reference evidence="3" key="1">
    <citation type="submission" date="2014-04" db="EMBL/GenBank/DDBJ databases">
        <title>Evolutionary Origins and Diversification of the Mycorrhizal Mutualists.</title>
        <authorList>
            <consortium name="DOE Joint Genome Institute"/>
            <consortium name="Mycorrhizal Genomics Consortium"/>
            <person name="Kohler A."/>
            <person name="Kuo A."/>
            <person name="Nagy L.G."/>
            <person name="Floudas D."/>
            <person name="Copeland A."/>
            <person name="Barry K.W."/>
            <person name="Cichocki N."/>
            <person name="Veneault-Fourrey C."/>
            <person name="LaButti K."/>
            <person name="Lindquist E.A."/>
            <person name="Lipzen A."/>
            <person name="Lundell T."/>
            <person name="Morin E."/>
            <person name="Murat C."/>
            <person name="Riley R."/>
            <person name="Ohm R."/>
            <person name="Sun H."/>
            <person name="Tunlid A."/>
            <person name="Henrissat B."/>
            <person name="Grigoriev I.V."/>
            <person name="Hibbett D.S."/>
            <person name="Martin F."/>
        </authorList>
    </citation>
    <scope>NUCLEOTIDE SEQUENCE [LARGE SCALE GENOMIC DNA]</scope>
    <source>
        <strain evidence="3">FD-334 SS-4</strain>
    </source>
</reference>
<keyword evidence="1" id="KW-0812">Transmembrane</keyword>
<proteinExistence type="predicted"/>
<sequence>MAPLLCLPTSTKARLALAGVLTAVYIVVTVLYTGIDRGTLTQLPDDLGHPTDIALDPQNNTEGVTLPTPPRILLVSAFFPVNTSKTTPAEYDAWLSHFLGTVTTDVYMYTPPSEAERLRALRAPGAPLIVDTNFTTLFEIPPLLGKEDAYLRNRVQGQSPRSRRPIEVYALRNAPPYFLAAASAGKGYDYAFYIDPTSFRSAHAYTAWPASASVADLWAAGTALTGTPATELLFFPTRGTPHTTLALWTPSYGALDTALLDGAFFGGSPGAVAWWAAAFYAQHDWLMAQIAFVGATDSVSNVLALVHPQRVLTVWPGDPMAPAAVEGANFLGQCGPLGKYYQFFLADAASQDAMRIKWIEEASKWRWWGWWRARETTPCRVTRFLGIRDLLARVFGEDWRPPAPVVEVPTVDWTII</sequence>
<dbReference type="OrthoDB" id="411632at2759"/>
<feature type="transmembrane region" description="Helical" evidence="1">
    <location>
        <begin position="15"/>
        <end position="35"/>
    </location>
</feature>
<name>A0A0D2PD31_HYPSF</name>
<dbReference type="Proteomes" id="UP000054270">
    <property type="component" value="Unassembled WGS sequence"/>
</dbReference>
<dbReference type="AlphaFoldDB" id="A0A0D2PD31"/>
<organism evidence="2 3">
    <name type="scientific">Hypholoma sublateritium (strain FD-334 SS-4)</name>
    <dbReference type="NCBI Taxonomy" id="945553"/>
    <lineage>
        <taxon>Eukaryota</taxon>
        <taxon>Fungi</taxon>
        <taxon>Dikarya</taxon>
        <taxon>Basidiomycota</taxon>
        <taxon>Agaricomycotina</taxon>
        <taxon>Agaricomycetes</taxon>
        <taxon>Agaricomycetidae</taxon>
        <taxon>Agaricales</taxon>
        <taxon>Agaricineae</taxon>
        <taxon>Strophariaceae</taxon>
        <taxon>Hypholoma</taxon>
    </lineage>
</organism>
<keyword evidence="3" id="KW-1185">Reference proteome</keyword>
<gene>
    <name evidence="2" type="ORF">HYPSUDRAFT_45597</name>
</gene>
<dbReference type="OMA" id="WRARETT"/>
<dbReference type="EMBL" id="KN817593">
    <property type="protein sequence ID" value="KJA18140.1"/>
    <property type="molecule type" value="Genomic_DNA"/>
</dbReference>
<keyword evidence="1" id="KW-0472">Membrane</keyword>
<dbReference type="STRING" id="945553.A0A0D2PD31"/>
<protein>
    <submittedName>
        <fullName evidence="2">Uncharacterized protein</fullName>
    </submittedName>
</protein>
<keyword evidence="1" id="KW-1133">Transmembrane helix</keyword>
<evidence type="ECO:0000256" key="1">
    <source>
        <dbReference type="SAM" id="Phobius"/>
    </source>
</evidence>
<evidence type="ECO:0000313" key="3">
    <source>
        <dbReference type="Proteomes" id="UP000054270"/>
    </source>
</evidence>
<accession>A0A0D2PD31</accession>
<evidence type="ECO:0000313" key="2">
    <source>
        <dbReference type="EMBL" id="KJA18140.1"/>
    </source>
</evidence>